<evidence type="ECO:0000259" key="2">
    <source>
        <dbReference type="Pfam" id="PF00329"/>
    </source>
</evidence>
<dbReference type="AlphaFoldDB" id="A0A6J5ZJ41"/>
<reference evidence="3" key="1">
    <citation type="submission" date="2020-05" db="EMBL/GenBank/DDBJ databases">
        <authorList>
            <person name="Chiriac C."/>
            <person name="Salcher M."/>
            <person name="Ghai R."/>
            <person name="Kavagutti S V."/>
        </authorList>
    </citation>
    <scope>NUCLEOTIDE SEQUENCE</scope>
</reference>
<dbReference type="PANTHER" id="PTHR10884:SF14">
    <property type="entry name" value="NADH DEHYDROGENASE [UBIQUINONE] IRON-SULFUR PROTEIN 3, MITOCHONDRIAL"/>
    <property type="match status" value="1"/>
</dbReference>
<proteinExistence type="inferred from homology"/>
<dbReference type="PANTHER" id="PTHR10884">
    <property type="entry name" value="NADH DEHYDROGENASE UBIQUINONE IRON-SULFUR PROTEIN 3"/>
    <property type="match status" value="1"/>
</dbReference>
<name>A0A6J5ZJ41_9ZZZZ</name>
<dbReference type="Pfam" id="PF00329">
    <property type="entry name" value="Complex1_30kDa"/>
    <property type="match status" value="1"/>
</dbReference>
<organism evidence="3">
    <name type="scientific">freshwater metagenome</name>
    <dbReference type="NCBI Taxonomy" id="449393"/>
    <lineage>
        <taxon>unclassified sequences</taxon>
        <taxon>metagenomes</taxon>
        <taxon>ecological metagenomes</taxon>
    </lineage>
</organism>
<dbReference type="Gene3D" id="3.30.460.80">
    <property type="entry name" value="NADH:ubiquinone oxidoreductase, 30kDa subunit"/>
    <property type="match status" value="1"/>
</dbReference>
<sequence>MTQLNVRNVAPDANGLLNVAQEDWCAVHQDARGQGFVRLEWICAVHDVSAGFTVLSAVAPIDGAQPTIISTALAGDTIDSVSEIFPIATFHEREITQLFGIQFLGSTNTSPAFNIPLEGFPMRRDFILKPRVDTHWPGAKEFDEAARRRVVSVPGVNKEWL</sequence>
<dbReference type="InterPro" id="IPR037232">
    <property type="entry name" value="NADH_quin_OxRdtase_su_C/D-like"/>
</dbReference>
<evidence type="ECO:0000256" key="1">
    <source>
        <dbReference type="ARBA" id="ARBA00007569"/>
    </source>
</evidence>
<evidence type="ECO:0000313" key="3">
    <source>
        <dbReference type="EMBL" id="CAB4342621.1"/>
    </source>
</evidence>
<accession>A0A6J5ZJ41</accession>
<protein>
    <submittedName>
        <fullName evidence="3">Unannotated protein</fullName>
    </submittedName>
</protein>
<dbReference type="EMBL" id="CAESAJ010000142">
    <property type="protein sequence ID" value="CAB4342621.1"/>
    <property type="molecule type" value="Genomic_DNA"/>
</dbReference>
<comment type="similarity">
    <text evidence="1">Belongs to the complex I 30 kDa subunit family.</text>
</comment>
<feature type="domain" description="NADH:ubiquinone oxidoreductase 30kDa subunit" evidence="2">
    <location>
        <begin position="18"/>
        <end position="130"/>
    </location>
</feature>
<dbReference type="GO" id="GO:0008137">
    <property type="term" value="F:NADH dehydrogenase (ubiquinone) activity"/>
    <property type="evidence" value="ECO:0007669"/>
    <property type="project" value="InterPro"/>
</dbReference>
<dbReference type="InterPro" id="IPR001268">
    <property type="entry name" value="NADH_UbQ_OxRdtase_30kDa_su"/>
</dbReference>
<gene>
    <name evidence="3" type="ORF">UFOPK3770_01099</name>
</gene>
<dbReference type="SUPFAM" id="SSF143243">
    <property type="entry name" value="Nqo5-like"/>
    <property type="match status" value="1"/>
</dbReference>